<name>A0A3D0WF67_9SPHN</name>
<organism evidence="1 2">
    <name type="scientific">Sphingomonas bacterium</name>
    <dbReference type="NCBI Taxonomy" id="1895847"/>
    <lineage>
        <taxon>Bacteria</taxon>
        <taxon>Pseudomonadati</taxon>
        <taxon>Pseudomonadota</taxon>
        <taxon>Alphaproteobacteria</taxon>
        <taxon>Sphingomonadales</taxon>
        <taxon>Sphingomonadaceae</taxon>
        <taxon>Sphingomonas</taxon>
    </lineage>
</organism>
<protein>
    <submittedName>
        <fullName evidence="1">Multidrug transporter</fullName>
    </submittedName>
</protein>
<reference evidence="1 2" key="1">
    <citation type="journal article" date="2018" name="Nat. Biotechnol.">
        <title>A standardized bacterial taxonomy based on genome phylogeny substantially revises the tree of life.</title>
        <authorList>
            <person name="Parks D.H."/>
            <person name="Chuvochina M."/>
            <person name="Waite D.W."/>
            <person name="Rinke C."/>
            <person name="Skarshewski A."/>
            <person name="Chaumeil P.A."/>
            <person name="Hugenholtz P."/>
        </authorList>
    </citation>
    <scope>NUCLEOTIDE SEQUENCE [LARGE SCALE GENOMIC DNA]</scope>
    <source>
        <strain evidence="1">UBA9015</strain>
    </source>
</reference>
<dbReference type="EMBL" id="DOYJ01000298">
    <property type="protein sequence ID" value="HCB76624.1"/>
    <property type="molecule type" value="Genomic_DNA"/>
</dbReference>
<dbReference type="Pfam" id="PF07277">
    <property type="entry name" value="SapC"/>
    <property type="match status" value="1"/>
</dbReference>
<dbReference type="Proteomes" id="UP000262699">
    <property type="component" value="Unassembled WGS sequence"/>
</dbReference>
<proteinExistence type="predicted"/>
<evidence type="ECO:0000313" key="1">
    <source>
        <dbReference type="EMBL" id="HCB76624.1"/>
    </source>
</evidence>
<comment type="caution">
    <text evidence="1">The sequence shown here is derived from an EMBL/GenBank/DDBJ whole genome shotgun (WGS) entry which is preliminary data.</text>
</comment>
<dbReference type="InterPro" id="IPR010836">
    <property type="entry name" value="SapC"/>
</dbReference>
<dbReference type="AlphaFoldDB" id="A0A3D0WF67"/>
<evidence type="ECO:0000313" key="2">
    <source>
        <dbReference type="Proteomes" id="UP000262699"/>
    </source>
</evidence>
<sequence>MTAQRLELLNANDHAGLHLGPVEGAPPPFVQIVLDEFASAATLAPIFVTRAESTGEFYAGAILGLKPEEPPLVTRDDLAGLFEPLDWKRRGFHVVDEQVAIDPADPRFADAAGEPMFGSDGAPSPALAGMAQSLGRLKVGLDATRAFIDACLSHKLIEPIDVDLKFDDGERLTLAGLYTVSLDAIGELDDAAALSLLRAGHLQAAFTMAQSVRQLGRLARIRNARLTAG</sequence>
<gene>
    <name evidence="1" type="ORF">DEP91_10725</name>
</gene>
<accession>A0A3D0WF67</accession>